<dbReference type="EMBL" id="MK059749">
    <property type="protein sequence ID" value="AYP70014.1"/>
    <property type="molecule type" value="Genomic_DNA"/>
</dbReference>
<evidence type="ECO:0000313" key="1">
    <source>
        <dbReference type="EMBL" id="AYP70014.1"/>
    </source>
</evidence>
<organism evidence="1 2">
    <name type="scientific">Mycobacterium phage CRB2</name>
    <dbReference type="NCBI Taxonomy" id="2483623"/>
    <lineage>
        <taxon>Viruses</taxon>
        <taxon>Duplodnaviria</taxon>
        <taxon>Heunggongvirae</taxon>
        <taxon>Uroviricota</taxon>
        <taxon>Caudoviricetes</taxon>
        <taxon>Bclasvirinae</taxon>
        <taxon>Quesadillavirus</taxon>
        <taxon>Quesadillavirus CRB2</taxon>
    </lineage>
</organism>
<reference evidence="1 2" key="1">
    <citation type="journal article" date="2019" name="PLoS ONE">
        <title>Mycobacteriophage CRB2 defines a new subcluster in mycobacteriophage classification.</title>
        <authorList>
            <person name="Suarez C.A."/>
            <person name="Franceschelli J.J."/>
            <person name="Morbidoni H.R."/>
        </authorList>
    </citation>
    <scope>NUCLEOTIDE SEQUENCE [LARGE SCALE GENOMIC DNA]</scope>
</reference>
<dbReference type="Proteomes" id="UP000292006">
    <property type="component" value="Segment"/>
</dbReference>
<accession>A0A455LM01</accession>
<keyword evidence="2" id="KW-1185">Reference proteome</keyword>
<proteinExistence type="predicted"/>
<sequence length="146" mass="14923">MRLGLIAAMLAALVSFAAPAHADSPFHCPYPAVSMGADVLGGEGEFCDYPTEANGAHMHCEAGGFHAGGIGLAGGDIFNFGLLSNAGAGGYSCTWRCPDNSLALAPNPPGQWREKIVLTAETNDCRDHMAPAGSWSAPPPGAVPND</sequence>
<evidence type="ECO:0000313" key="2">
    <source>
        <dbReference type="Proteomes" id="UP000292006"/>
    </source>
</evidence>
<protein>
    <submittedName>
        <fullName evidence="1">Uncharacterized protein</fullName>
    </submittedName>
</protein>
<name>A0A455LM01_9CAUD</name>
<gene>
    <name evidence="1" type="ORF">CRB2_28</name>
</gene>